<dbReference type="PANTHER" id="PTHR43995">
    <property type="entry name" value="PRE-MRNA-PROCESSING FACTOR 19"/>
    <property type="match status" value="1"/>
</dbReference>
<evidence type="ECO:0000256" key="5">
    <source>
        <dbReference type="ARBA" id="ARBA00022664"/>
    </source>
</evidence>
<dbReference type="Proteomes" id="UP000001294">
    <property type="component" value="Unassembled WGS sequence"/>
</dbReference>
<keyword evidence="14 16" id="KW-0539">Nucleus</keyword>
<keyword evidence="4 15" id="KW-0853">WD repeat</keyword>
<dbReference type="UniPathway" id="UPA00143"/>
<evidence type="ECO:0000313" key="20">
    <source>
        <dbReference type="Proteomes" id="UP000001294"/>
    </source>
</evidence>
<dbReference type="InterPro" id="IPR013915">
    <property type="entry name" value="Prp19_cc"/>
</dbReference>
<dbReference type="InterPro" id="IPR038959">
    <property type="entry name" value="Prp19"/>
</dbReference>
<dbReference type="Gene3D" id="3.30.40.10">
    <property type="entry name" value="Zinc/RING finger domain, C3HC4 (zinc finger)"/>
    <property type="match status" value="1"/>
</dbReference>
<comment type="function">
    <text evidence="16">Ubiquitin-protein ligase which is mainly involved pre-mRNA splicing and DNA repair. Required for pre-mRNA splicing as component of the spliceosome.</text>
</comment>
<comment type="subunit">
    <text evidence="16">Homotetramer.</text>
</comment>
<dbReference type="GO" id="GO:0000974">
    <property type="term" value="C:Prp19 complex"/>
    <property type="evidence" value="ECO:0007669"/>
    <property type="project" value="UniProtKB-UniRule"/>
</dbReference>
<dbReference type="SUPFAM" id="SSF57850">
    <property type="entry name" value="RING/U-box"/>
    <property type="match status" value="1"/>
</dbReference>
<evidence type="ECO:0000256" key="6">
    <source>
        <dbReference type="ARBA" id="ARBA00022679"/>
    </source>
</evidence>
<accession>B6Q6B2</accession>
<dbReference type="PANTHER" id="PTHR43995:SF1">
    <property type="entry name" value="PRE-MRNA-PROCESSING FACTOR 19"/>
    <property type="match status" value="1"/>
</dbReference>
<evidence type="ECO:0000256" key="14">
    <source>
        <dbReference type="ARBA" id="ARBA00023242"/>
    </source>
</evidence>
<dbReference type="SUPFAM" id="SSF50978">
    <property type="entry name" value="WD40 repeat-like"/>
    <property type="match status" value="1"/>
</dbReference>
<feature type="repeat" description="WD" evidence="15">
    <location>
        <begin position="275"/>
        <end position="316"/>
    </location>
</feature>
<keyword evidence="11" id="KW-0413">Isomerase</keyword>
<feature type="compositionally biased region" description="Pro residues" evidence="17">
    <location>
        <begin position="774"/>
        <end position="792"/>
    </location>
</feature>
<dbReference type="HOGENOM" id="CLU_287434_0_0_1"/>
<dbReference type="SMART" id="SM00504">
    <property type="entry name" value="Ubox"/>
    <property type="match status" value="1"/>
</dbReference>
<comment type="catalytic activity">
    <reaction evidence="16">
        <text>S-ubiquitinyl-[E2 ubiquitin-conjugating enzyme]-L-cysteine + [acceptor protein]-L-lysine = [E2 ubiquitin-conjugating enzyme]-L-cysteine + N(6)-ubiquitinyl-[acceptor protein]-L-lysine.</text>
        <dbReference type="EC" id="2.3.2.27"/>
    </reaction>
</comment>
<evidence type="ECO:0000256" key="9">
    <source>
        <dbReference type="ARBA" id="ARBA00022763"/>
    </source>
</evidence>
<feature type="domain" description="U-box" evidence="18">
    <location>
        <begin position="1"/>
        <end position="70"/>
    </location>
</feature>
<evidence type="ECO:0000313" key="19">
    <source>
        <dbReference type="EMBL" id="EEA28587.1"/>
    </source>
</evidence>
<keyword evidence="20" id="KW-1185">Reference proteome</keyword>
<evidence type="ECO:0000256" key="11">
    <source>
        <dbReference type="ARBA" id="ARBA00023110"/>
    </source>
</evidence>
<dbReference type="InterPro" id="IPR055340">
    <property type="entry name" value="RING-Ubox_PRP19"/>
</dbReference>
<dbReference type="PhylomeDB" id="B6Q6B2"/>
<dbReference type="EMBL" id="DS995899">
    <property type="protein sequence ID" value="EEA28587.1"/>
    <property type="molecule type" value="Genomic_DNA"/>
</dbReference>
<comment type="similarity">
    <text evidence="3 16">Belongs to the WD repeat PRP19 family.</text>
</comment>
<reference evidence="20" key="1">
    <citation type="journal article" date="2015" name="Genome Announc.">
        <title>Genome sequence of the AIDS-associated pathogen Penicillium marneffei (ATCC18224) and its near taxonomic relative Talaromyces stipitatus (ATCC10500).</title>
        <authorList>
            <person name="Nierman W.C."/>
            <person name="Fedorova-Abrams N.D."/>
            <person name="Andrianopoulos A."/>
        </authorList>
    </citation>
    <scope>NUCLEOTIDE SEQUENCE [LARGE SCALE GENOMIC DNA]</scope>
    <source>
        <strain evidence="20">ATCC 18224 / CBS 334.59 / QM 7333</strain>
    </source>
</reference>
<feature type="compositionally biased region" description="Polar residues" evidence="17">
    <location>
        <begin position="541"/>
        <end position="552"/>
    </location>
</feature>
<organism evidence="19 20">
    <name type="scientific">Talaromyces marneffei (strain ATCC 18224 / CBS 334.59 / QM 7333)</name>
    <name type="common">Penicillium marneffei</name>
    <dbReference type="NCBI Taxonomy" id="441960"/>
    <lineage>
        <taxon>Eukaryota</taxon>
        <taxon>Fungi</taxon>
        <taxon>Dikarya</taxon>
        <taxon>Ascomycota</taxon>
        <taxon>Pezizomycotina</taxon>
        <taxon>Eurotiomycetes</taxon>
        <taxon>Eurotiomycetidae</taxon>
        <taxon>Eurotiales</taxon>
        <taxon>Trichocomaceae</taxon>
        <taxon>Talaromyces</taxon>
        <taxon>Talaromyces sect. Talaromyces</taxon>
    </lineage>
</organism>
<name>B6Q6B2_TALMQ</name>
<evidence type="ECO:0000256" key="8">
    <source>
        <dbReference type="ARBA" id="ARBA00022737"/>
    </source>
</evidence>
<dbReference type="FunFam" id="3.30.40.10:FF:000027">
    <property type="entry name" value="Pre-mRNA-processing factor 19, putative"/>
    <property type="match status" value="1"/>
</dbReference>
<keyword evidence="10 16" id="KW-0833">Ubl conjugation pathway</keyword>
<dbReference type="InterPro" id="IPR015943">
    <property type="entry name" value="WD40/YVTN_repeat-like_dom_sf"/>
</dbReference>
<evidence type="ECO:0000256" key="3">
    <source>
        <dbReference type="ARBA" id="ARBA00006388"/>
    </source>
</evidence>
<keyword evidence="13 16" id="KW-0234">DNA repair</keyword>
<dbReference type="Gene3D" id="2.130.10.10">
    <property type="entry name" value="YVTN repeat-like/Quinoprotein amine dehydrogenase"/>
    <property type="match status" value="1"/>
</dbReference>
<evidence type="ECO:0000256" key="7">
    <source>
        <dbReference type="ARBA" id="ARBA00022728"/>
    </source>
</evidence>
<dbReference type="AlphaFoldDB" id="B6Q6B2"/>
<keyword evidence="7 16" id="KW-0747">Spliceosome</keyword>
<dbReference type="SMART" id="SM00320">
    <property type="entry name" value="WD40"/>
    <property type="match status" value="5"/>
</dbReference>
<feature type="region of interest" description="Disordered" evidence="17">
    <location>
        <begin position="768"/>
        <end position="792"/>
    </location>
</feature>
<dbReference type="GO" id="GO:0061630">
    <property type="term" value="F:ubiquitin protein ligase activity"/>
    <property type="evidence" value="ECO:0007669"/>
    <property type="project" value="UniProtKB-UniRule"/>
</dbReference>
<evidence type="ECO:0000256" key="12">
    <source>
        <dbReference type="ARBA" id="ARBA00023187"/>
    </source>
</evidence>
<dbReference type="InterPro" id="IPR036322">
    <property type="entry name" value="WD40_repeat_dom_sf"/>
</dbReference>
<proteinExistence type="inferred from homology"/>
<dbReference type="EC" id="2.3.2.27" evidence="16"/>
<dbReference type="VEuPathDB" id="FungiDB:PMAA_033900"/>
<dbReference type="GO" id="GO:0000398">
    <property type="term" value="P:mRNA splicing, via spliceosome"/>
    <property type="evidence" value="ECO:0007669"/>
    <property type="project" value="InterPro"/>
</dbReference>
<keyword evidence="8" id="KW-0677">Repeat</keyword>
<dbReference type="GO" id="GO:0006281">
    <property type="term" value="P:DNA repair"/>
    <property type="evidence" value="ECO:0007669"/>
    <property type="project" value="UniProtKB-KW"/>
</dbReference>
<evidence type="ECO:0000256" key="10">
    <source>
        <dbReference type="ARBA" id="ARBA00022786"/>
    </source>
</evidence>
<keyword evidence="9 16" id="KW-0227">DNA damage</keyword>
<sequence>MLCAISGEAPQVPVVSTKSGNVFEKRLIEAYIAENGKDPVTGEDLSVEDLVELKTARVVRPRPPTLTSIPSLLGVFQEEWDALALETYTLRQALVQTRQELSTALYQHDAAVRVIARLTKERDEARDTLSKISVGTARAPAGGDAMQVDSAKLPDSVVAKIEETYAKLSKSRSKRPIPEGWATSEAIQSYKPTVGSEPLYPGGKSLSVDSTGDLALIGGVDGIAGVYSVSKQQIIQTFKIDAPVTDAVFAGPTAVVASASGSVKFFNNGAETASFDSHAGEATAVVVHPAGDIVASVGVDKSYVLYDLATSSVVTQIYGNAGLLSAKFHPDGHLLAVGGADGQIQVYDVKSGAVAASFPMQAPVTNLEFSENGYFMAAVTQNSTDISIWDLRKSKLHKVLETGTRISTLAWDYTGQFLLSGGPNGITVQQYTKSTKEWSESLRSAVPAVGVAWGPLAQSVLTINAEGVLTKSRRIRHFPTQACLPAGLNQTIPYNQQPADSANLFFASFHRKSSSTTFLSRSLWDGLGHIPSKDRRPHTEMSFSNYQNSSQWPHRGESSSSSSTSRHNHPLSLPVPQSRYQGHGFDFRRPIMSSTTPSRSEEVVDLTNEPDSPPVQLPRRQPSRIHSSDSRRPAHHHRQPRFGRNIMEDVIDLEEEEEGEGEDGGDDQTEIINLDPPSSPEVQFVRATARPAARPSMFPAPSHLLDVINFHAQQGFLSTQEAFRQEIALQTRRMGRYLPNRPNMDEIFLSGDTNRNIDLTNDLDHQAPRFTIHEPPPPTPPPSYKPPSPPPEGFIRTVGEDDVVVCPNCDRELGIGDGPRQQIWVAKACGHVYCGECTTNRSKRKNTALKMTKPFSKCKVAGCEKLVSSPKSMIQIYL</sequence>
<evidence type="ECO:0000256" key="15">
    <source>
        <dbReference type="PROSITE-ProRule" id="PRU00221"/>
    </source>
</evidence>
<protein>
    <recommendedName>
        <fullName evidence="16">Pre-mRNA-processing factor 19</fullName>
        <ecNumber evidence="16">2.3.2.27</ecNumber>
    </recommendedName>
</protein>
<dbReference type="GO" id="GO:0070534">
    <property type="term" value="P:protein K63-linked ubiquitination"/>
    <property type="evidence" value="ECO:0007669"/>
    <property type="project" value="UniProtKB-UniRule"/>
</dbReference>
<evidence type="ECO:0000256" key="16">
    <source>
        <dbReference type="RuleBase" id="RU367101"/>
    </source>
</evidence>
<dbReference type="GO" id="GO:0071006">
    <property type="term" value="C:U2-type catalytic step 1 spliceosome"/>
    <property type="evidence" value="ECO:0007669"/>
    <property type="project" value="TreeGrafter"/>
</dbReference>
<keyword evidence="12 16" id="KW-0508">mRNA splicing</keyword>
<dbReference type="InterPro" id="IPR003613">
    <property type="entry name" value="Ubox_domain"/>
</dbReference>
<dbReference type="GO" id="GO:0003755">
    <property type="term" value="F:peptidyl-prolyl cis-trans isomerase activity"/>
    <property type="evidence" value="ECO:0007669"/>
    <property type="project" value="UniProtKB-KW"/>
</dbReference>
<dbReference type="PROSITE" id="PS50082">
    <property type="entry name" value="WD_REPEATS_2"/>
    <property type="match status" value="2"/>
</dbReference>
<keyword evidence="6 16" id="KW-0808">Transferase</keyword>
<gene>
    <name evidence="19" type="ORF">PMAA_033900</name>
</gene>
<evidence type="ECO:0000256" key="17">
    <source>
        <dbReference type="SAM" id="MobiDB-lite"/>
    </source>
</evidence>
<keyword evidence="5 16" id="KW-0507">mRNA processing</keyword>
<dbReference type="GO" id="GO:0005737">
    <property type="term" value="C:cytoplasm"/>
    <property type="evidence" value="ECO:0007669"/>
    <property type="project" value="TreeGrafter"/>
</dbReference>
<dbReference type="CDD" id="cd16656">
    <property type="entry name" value="RING-Ubox_PRP19"/>
    <property type="match status" value="1"/>
</dbReference>
<evidence type="ECO:0000256" key="2">
    <source>
        <dbReference type="ARBA" id="ARBA00004906"/>
    </source>
</evidence>
<comment type="subcellular location">
    <subcellularLocation>
        <location evidence="1 16">Nucleus</location>
    </subcellularLocation>
</comment>
<dbReference type="PROSITE" id="PS51698">
    <property type="entry name" value="U_BOX"/>
    <property type="match status" value="1"/>
</dbReference>
<evidence type="ECO:0000256" key="13">
    <source>
        <dbReference type="ARBA" id="ARBA00023204"/>
    </source>
</evidence>
<evidence type="ECO:0000256" key="1">
    <source>
        <dbReference type="ARBA" id="ARBA00004123"/>
    </source>
</evidence>
<feature type="repeat" description="WD" evidence="15">
    <location>
        <begin position="323"/>
        <end position="357"/>
    </location>
</feature>
<evidence type="ECO:0000256" key="4">
    <source>
        <dbReference type="ARBA" id="ARBA00022574"/>
    </source>
</evidence>
<dbReference type="STRING" id="441960.B6Q6B2"/>
<dbReference type="Pfam" id="PF08606">
    <property type="entry name" value="Prp19"/>
    <property type="match status" value="1"/>
</dbReference>
<evidence type="ECO:0000259" key="18">
    <source>
        <dbReference type="PROSITE" id="PS51698"/>
    </source>
</evidence>
<dbReference type="InterPro" id="IPR013083">
    <property type="entry name" value="Znf_RING/FYVE/PHD"/>
</dbReference>
<dbReference type="OrthoDB" id="687049at2759"/>
<keyword evidence="11" id="KW-0697">Rotamase</keyword>
<dbReference type="Pfam" id="PF12894">
    <property type="entry name" value="ANAPC4_WD40"/>
    <property type="match status" value="1"/>
</dbReference>
<comment type="pathway">
    <text evidence="2 16">Protein modification; protein ubiquitination.</text>
</comment>
<dbReference type="InterPro" id="IPR001680">
    <property type="entry name" value="WD40_rpt"/>
</dbReference>
<feature type="region of interest" description="Disordered" evidence="17">
    <location>
        <begin position="530"/>
        <end position="645"/>
    </location>
</feature>
<dbReference type="InterPro" id="IPR024977">
    <property type="entry name" value="Apc4-like_WD40_dom"/>
</dbReference>